<protein>
    <submittedName>
        <fullName evidence="3">Coiled-coil and C2 domain-containing protein 1-like protein</fullName>
    </submittedName>
</protein>
<reference evidence="3 4" key="1">
    <citation type="journal article" date="2018" name="Gigascience">
        <title>Genomes of trombidid mites reveal novel predicted allergens and laterally-transferred genes associated with secondary metabolism.</title>
        <authorList>
            <person name="Dong X."/>
            <person name="Chaisiri K."/>
            <person name="Xia D."/>
            <person name="Armstrong S.D."/>
            <person name="Fang Y."/>
            <person name="Donnelly M.J."/>
            <person name="Kadowaki T."/>
            <person name="McGarry J.W."/>
            <person name="Darby A.C."/>
            <person name="Makepeace B.L."/>
        </authorList>
    </citation>
    <scope>NUCLEOTIDE SEQUENCE [LARGE SCALE GENOMIC DNA]</scope>
    <source>
        <strain evidence="3">UoL-UT</strain>
    </source>
</reference>
<comment type="caution">
    <text evidence="3">The sequence shown here is derived from an EMBL/GenBank/DDBJ whole genome shotgun (WGS) entry which is preliminary data.</text>
</comment>
<evidence type="ECO:0000259" key="2">
    <source>
        <dbReference type="SMART" id="SM00685"/>
    </source>
</evidence>
<dbReference type="PANTHER" id="PTHR13076:SF9">
    <property type="entry name" value="COILED-COIL AND C2 DOMAIN-CONTAINING PROTEIN 1-LIKE"/>
    <property type="match status" value="1"/>
</dbReference>
<name>A0A443SKR3_9ACAR</name>
<evidence type="ECO:0000313" key="4">
    <source>
        <dbReference type="Proteomes" id="UP000288716"/>
    </source>
</evidence>
<dbReference type="GO" id="GO:0001227">
    <property type="term" value="F:DNA-binding transcription repressor activity, RNA polymerase II-specific"/>
    <property type="evidence" value="ECO:0007669"/>
    <property type="project" value="InterPro"/>
</dbReference>
<feature type="domain" description="DM14" evidence="2">
    <location>
        <begin position="289"/>
        <end position="347"/>
    </location>
</feature>
<feature type="region of interest" description="Disordered" evidence="1">
    <location>
        <begin position="336"/>
        <end position="357"/>
    </location>
</feature>
<sequence length="357" mass="39135">MDLDLSDIPDLEALTGLKLDPDEAEKYFNAPPPPKTVLEALEQRLAKYQQTMREAMTTSDTLKVNRYKRIVKKYEQAIANHKAGKLVDYEALPTPPGFAEIPIAAKSVAPTPTPVTPPKPIETPKPSKTNVAPKTPENVQTKPVPKVTPEPLKQPPPANQQLNFLLQRQKMFKEAALEAKRRGDIKQAVEYLKMSKGFEPMIDAVKKDLPIDVSSAPVPPQLKGKASNAPKNNVSSTGNPVAAKSSKAPQKPANTQIKTKQEASAKTKPITPPRASLKKQGSVKSEKQLTYLIERQKLFKEAALDAKRKGDTQQAIEYLRASKGFDPLIEATKSGLPIDTSAVPTPPQIKEAARNRK</sequence>
<dbReference type="PANTHER" id="PTHR13076">
    <property type="entry name" value="COILED-COIL AND C2 DOMAIN-CONTAINING PROTEIN 1-LIKE"/>
    <property type="match status" value="1"/>
</dbReference>
<organism evidence="3 4">
    <name type="scientific">Leptotrombidium deliense</name>
    <dbReference type="NCBI Taxonomy" id="299467"/>
    <lineage>
        <taxon>Eukaryota</taxon>
        <taxon>Metazoa</taxon>
        <taxon>Ecdysozoa</taxon>
        <taxon>Arthropoda</taxon>
        <taxon>Chelicerata</taxon>
        <taxon>Arachnida</taxon>
        <taxon>Acari</taxon>
        <taxon>Acariformes</taxon>
        <taxon>Trombidiformes</taxon>
        <taxon>Prostigmata</taxon>
        <taxon>Anystina</taxon>
        <taxon>Parasitengona</taxon>
        <taxon>Trombiculoidea</taxon>
        <taxon>Trombiculidae</taxon>
        <taxon>Leptotrombidium</taxon>
    </lineage>
</organism>
<feature type="region of interest" description="Disordered" evidence="1">
    <location>
        <begin position="109"/>
        <end position="156"/>
    </location>
</feature>
<dbReference type="Proteomes" id="UP000288716">
    <property type="component" value="Unassembled WGS sequence"/>
</dbReference>
<accession>A0A443SKR3</accession>
<feature type="domain" description="DM14" evidence="2">
    <location>
        <begin position="38"/>
        <end position="96"/>
    </location>
</feature>
<evidence type="ECO:0000313" key="3">
    <source>
        <dbReference type="EMBL" id="RWS28121.1"/>
    </source>
</evidence>
<dbReference type="InterPro" id="IPR039725">
    <property type="entry name" value="CC2D1A/B"/>
</dbReference>
<dbReference type="EMBL" id="NCKV01001569">
    <property type="protein sequence ID" value="RWS28121.1"/>
    <property type="molecule type" value="Genomic_DNA"/>
</dbReference>
<feature type="compositionally biased region" description="Low complexity" evidence="1">
    <location>
        <begin position="242"/>
        <end position="253"/>
    </location>
</feature>
<feature type="compositionally biased region" description="Pro residues" evidence="1">
    <location>
        <begin position="111"/>
        <end position="123"/>
    </location>
</feature>
<dbReference type="AlphaFoldDB" id="A0A443SKR3"/>
<dbReference type="InterPro" id="IPR006608">
    <property type="entry name" value="CC2D1A/B_DM14"/>
</dbReference>
<dbReference type="STRING" id="299467.A0A443SKR3"/>
<proteinExistence type="predicted"/>
<feature type="compositionally biased region" description="Pro residues" evidence="1">
    <location>
        <begin position="146"/>
        <end position="156"/>
    </location>
</feature>
<feature type="region of interest" description="Disordered" evidence="1">
    <location>
        <begin position="216"/>
        <end position="286"/>
    </location>
</feature>
<keyword evidence="4" id="KW-1185">Reference proteome</keyword>
<dbReference type="VEuPathDB" id="VectorBase:LDEU003919"/>
<dbReference type="SMART" id="SM00685">
    <property type="entry name" value="DM14"/>
    <property type="match status" value="3"/>
</dbReference>
<dbReference type="OrthoDB" id="6513741at2759"/>
<feature type="domain" description="DM14" evidence="2">
    <location>
        <begin position="162"/>
        <end position="220"/>
    </location>
</feature>
<feature type="compositionally biased region" description="Polar residues" evidence="1">
    <location>
        <begin position="229"/>
        <end position="239"/>
    </location>
</feature>
<evidence type="ECO:0000256" key="1">
    <source>
        <dbReference type="SAM" id="MobiDB-lite"/>
    </source>
</evidence>
<gene>
    <name evidence="3" type="ORF">B4U80_02271</name>
</gene>
<dbReference type="Pfam" id="PF21528">
    <property type="entry name" value="CC2D1A-B_DM14"/>
    <property type="match status" value="2"/>
</dbReference>